<evidence type="ECO:0000313" key="6">
    <source>
        <dbReference type="EMBL" id="PQO34093.1"/>
    </source>
</evidence>
<dbReference type="Gene3D" id="2.30.42.10">
    <property type="match status" value="2"/>
</dbReference>
<dbReference type="Pfam" id="PF13365">
    <property type="entry name" value="Trypsin_2"/>
    <property type="match status" value="1"/>
</dbReference>
<dbReference type="SUPFAM" id="SSF50156">
    <property type="entry name" value="PDZ domain-like"/>
    <property type="match status" value="2"/>
</dbReference>
<comment type="similarity">
    <text evidence="1">Belongs to the peptidase S1C family.</text>
</comment>
<feature type="domain" description="PDZ" evidence="5">
    <location>
        <begin position="235"/>
        <end position="321"/>
    </location>
</feature>
<evidence type="ECO:0000313" key="7">
    <source>
        <dbReference type="Proteomes" id="UP000238322"/>
    </source>
</evidence>
<dbReference type="OrthoDB" id="248175at2"/>
<evidence type="ECO:0000256" key="4">
    <source>
        <dbReference type="SAM" id="SignalP"/>
    </source>
</evidence>
<dbReference type="PANTHER" id="PTHR22939:SF129">
    <property type="entry name" value="SERINE PROTEASE HTRA2, MITOCHONDRIAL"/>
    <property type="match status" value="1"/>
</dbReference>
<dbReference type="PRINTS" id="PR00834">
    <property type="entry name" value="PROTEASES2C"/>
</dbReference>
<dbReference type="Gene3D" id="2.40.10.120">
    <property type="match status" value="1"/>
</dbReference>
<dbReference type="GO" id="GO:0004252">
    <property type="term" value="F:serine-type endopeptidase activity"/>
    <property type="evidence" value="ECO:0007669"/>
    <property type="project" value="InterPro"/>
</dbReference>
<dbReference type="InterPro" id="IPR001940">
    <property type="entry name" value="Peptidase_S1C"/>
</dbReference>
<keyword evidence="3" id="KW-0378">Hydrolase</keyword>
<reference evidence="6 7" key="1">
    <citation type="submission" date="2018-02" db="EMBL/GenBank/DDBJ databases">
        <title>Comparative genomes isolates from brazilian mangrove.</title>
        <authorList>
            <person name="Araujo J.E."/>
            <person name="Taketani R.G."/>
            <person name="Silva M.C.P."/>
            <person name="Loureco M.V."/>
            <person name="Andreote F.D."/>
        </authorList>
    </citation>
    <scope>NUCLEOTIDE SEQUENCE [LARGE SCALE GENOMIC DNA]</scope>
    <source>
        <strain evidence="6 7">Hex-1 MGV</strain>
    </source>
</reference>
<keyword evidence="4" id="KW-0732">Signal</keyword>
<dbReference type="PANTHER" id="PTHR22939">
    <property type="entry name" value="SERINE PROTEASE FAMILY S1C HTRA-RELATED"/>
    <property type="match status" value="1"/>
</dbReference>
<dbReference type="PROSITE" id="PS50106">
    <property type="entry name" value="PDZ"/>
    <property type="match status" value="1"/>
</dbReference>
<sequence length="652" mass="70399">MSKPMTRLSLLLVTLALTLVAETTRAQELNVAEEAAIREAVDRVAPSVLQIETVGGLVQGGGPLEGASRTTGTVISPDGYILSSLVGFIQEPSGILVALPNGKRVAAKIVAKDKNRNLILLKVETDVELTVPESIARTELRPGQWAIALGKTFSPDRPSVSVGIVSATHRVWGKAVQTDAKISPNNYGGPLIDIHGRVIGILTPLSPQDPGASGGMEWYDSGIGFAAPLTELESRLDVLKEGNDLMPGLLGINLKGNDIVADQAEIAAVRYNSPAQEAGIQVKDILIEANGRPIERQAQLKHILGEAYAGDTIAFKVKRGDEELAIDVTLAEKLVPYDRPLLGILPQRSTDEAIIEYVFEDTAAHSADLKAGDKVIRYDETDITDSESLRNAVATAEPDVPHKLTIVREGAEQEIEVQPQSVPDKFLTGAPKPEVPQDATEQDGIATGESDFQLAEEQNAAKLFVPEAAKKLPELGLVVLLGDVDFKLESMRDAWHEQAETFGFAVLEILPADGDRWKRAESSVVRKMIDRVRDNYNIAPLRTVTVGGKSGGAMSLIHGFENRDIQNGAVAAEAGVPRGTNVPDCEPLSQLELVFLVPRDEKRADFVKKQVESLRELKYPIIEATMPDAETIVLSSAEIAQLAIWLNTLDRI</sequence>
<dbReference type="GO" id="GO:0006508">
    <property type="term" value="P:proteolysis"/>
    <property type="evidence" value="ECO:0007669"/>
    <property type="project" value="UniProtKB-KW"/>
</dbReference>
<dbReference type="InterPro" id="IPR036034">
    <property type="entry name" value="PDZ_sf"/>
</dbReference>
<feature type="signal peptide" evidence="4">
    <location>
        <begin position="1"/>
        <end position="26"/>
    </location>
</feature>
<evidence type="ECO:0000256" key="1">
    <source>
        <dbReference type="ARBA" id="ARBA00010541"/>
    </source>
</evidence>
<keyword evidence="2" id="KW-0645">Protease</keyword>
<feature type="chain" id="PRO_5015490949" description="PDZ domain-containing protein" evidence="4">
    <location>
        <begin position="27"/>
        <end position="652"/>
    </location>
</feature>
<accession>A0A2S8FPH2</accession>
<protein>
    <recommendedName>
        <fullName evidence="5">PDZ domain-containing protein</fullName>
    </recommendedName>
</protein>
<dbReference type="InterPro" id="IPR029058">
    <property type="entry name" value="AB_hydrolase_fold"/>
</dbReference>
<comment type="caution">
    <text evidence="6">The sequence shown here is derived from an EMBL/GenBank/DDBJ whole genome shotgun (WGS) entry which is preliminary data.</text>
</comment>
<dbReference type="Pfam" id="PF13180">
    <property type="entry name" value="PDZ_2"/>
    <property type="match status" value="2"/>
</dbReference>
<dbReference type="InterPro" id="IPR009003">
    <property type="entry name" value="Peptidase_S1_PA"/>
</dbReference>
<dbReference type="SMART" id="SM00228">
    <property type="entry name" value="PDZ"/>
    <property type="match status" value="2"/>
</dbReference>
<evidence type="ECO:0000259" key="5">
    <source>
        <dbReference type="PROSITE" id="PS50106"/>
    </source>
</evidence>
<evidence type="ECO:0000256" key="2">
    <source>
        <dbReference type="ARBA" id="ARBA00022670"/>
    </source>
</evidence>
<dbReference type="EMBL" id="PUHY01000010">
    <property type="protein sequence ID" value="PQO34093.1"/>
    <property type="molecule type" value="Genomic_DNA"/>
</dbReference>
<dbReference type="SUPFAM" id="SSF50494">
    <property type="entry name" value="Trypsin-like serine proteases"/>
    <property type="match status" value="1"/>
</dbReference>
<dbReference type="InterPro" id="IPR001478">
    <property type="entry name" value="PDZ"/>
</dbReference>
<dbReference type="Gene3D" id="3.40.50.1820">
    <property type="entry name" value="alpha/beta hydrolase"/>
    <property type="match status" value="1"/>
</dbReference>
<gene>
    <name evidence="6" type="ORF">C5Y83_11140</name>
</gene>
<name>A0A2S8FPH2_9BACT</name>
<organism evidence="6 7">
    <name type="scientific">Blastopirellula marina</name>
    <dbReference type="NCBI Taxonomy" id="124"/>
    <lineage>
        <taxon>Bacteria</taxon>
        <taxon>Pseudomonadati</taxon>
        <taxon>Planctomycetota</taxon>
        <taxon>Planctomycetia</taxon>
        <taxon>Pirellulales</taxon>
        <taxon>Pirellulaceae</taxon>
        <taxon>Blastopirellula</taxon>
    </lineage>
</organism>
<dbReference type="Proteomes" id="UP000238322">
    <property type="component" value="Unassembled WGS sequence"/>
</dbReference>
<proteinExistence type="inferred from homology"/>
<evidence type="ECO:0000256" key="3">
    <source>
        <dbReference type="ARBA" id="ARBA00022801"/>
    </source>
</evidence>
<dbReference type="AlphaFoldDB" id="A0A2S8FPH2"/>
<dbReference type="RefSeq" id="WP_105329773.1">
    <property type="nucleotide sequence ID" value="NZ_PUHY01000010.1"/>
</dbReference>